<protein>
    <recommendedName>
        <fullName evidence="2">Phytase-like domain-containing protein</fullName>
    </recommendedName>
</protein>
<accession>A0A8B2P0S1</accession>
<keyword evidence="1" id="KW-0732">Signal</keyword>
<feature type="domain" description="Phytase-like" evidence="2">
    <location>
        <begin position="95"/>
        <end position="424"/>
    </location>
</feature>
<dbReference type="Pfam" id="PF13449">
    <property type="entry name" value="Phytase-like"/>
    <property type="match status" value="1"/>
</dbReference>
<dbReference type="PANTHER" id="PTHR37957">
    <property type="entry name" value="BLR7070 PROTEIN"/>
    <property type="match status" value="1"/>
</dbReference>
<evidence type="ECO:0000313" key="3">
    <source>
        <dbReference type="EMBL" id="RAI03564.1"/>
    </source>
</evidence>
<proteinExistence type="predicted"/>
<organism evidence="3 4">
    <name type="scientific">Acuticoccus sediminis</name>
    <dbReference type="NCBI Taxonomy" id="2184697"/>
    <lineage>
        <taxon>Bacteria</taxon>
        <taxon>Pseudomonadati</taxon>
        <taxon>Pseudomonadota</taxon>
        <taxon>Alphaproteobacteria</taxon>
        <taxon>Hyphomicrobiales</taxon>
        <taxon>Amorphaceae</taxon>
        <taxon>Acuticoccus</taxon>
    </lineage>
</organism>
<evidence type="ECO:0000313" key="4">
    <source>
        <dbReference type="Proteomes" id="UP000249590"/>
    </source>
</evidence>
<feature type="signal peptide" evidence="1">
    <location>
        <begin position="1"/>
        <end position="18"/>
    </location>
</feature>
<dbReference type="PANTHER" id="PTHR37957:SF1">
    <property type="entry name" value="PHYTASE-LIKE DOMAIN-CONTAINING PROTEIN"/>
    <property type="match status" value="1"/>
</dbReference>
<dbReference type="InterPro" id="IPR027372">
    <property type="entry name" value="Phytase-like_dom"/>
</dbReference>
<evidence type="ECO:0000259" key="2">
    <source>
        <dbReference type="Pfam" id="PF13449"/>
    </source>
</evidence>
<name>A0A8B2P0S1_9HYPH</name>
<comment type="caution">
    <text evidence="3">The sequence shown here is derived from an EMBL/GenBank/DDBJ whole genome shotgun (WGS) entry which is preliminary data.</text>
</comment>
<sequence length="453" mass="48701">MLRLSVALIALMTAPALAQDADIIGQQFPAKLVGHAVIEANTIIPAPADAPADAQISGKFTGGAARVDEPASIPGNVGSYHGNRATGLSLPFEGQPVQGFSGFAMNRLDDGSIIALTDNGFGSKLNSPDALLFFHKINPDFETGEVARETVFLKDPNKVVPFRIAYEGTAERYLTGSDFDLESIQLVGDTLWIGEEFGPYLIEASLDGVVKGVYPTMLAGEEIRSPDHPALKIPATAGKDYRSQRSGGYEGMALQPGTGLLWAMLEKPIYEADGSTGNALTVMAFDPETRAWIGDVFKFPLAEGATAIGDFNFIDEKRAMVIERDNGEGDPSLKCEGEATPECFPNPAMVKRIVLIDTSDLHEDGTVRRIGYIDLMNIADPDGVARLETDAKRDLTGLYTFPFFTIEDVMKVDDTHIIVANDNNLPFSAGRKLTEAAANEFILLEVPGLLSAE</sequence>
<keyword evidence="4" id="KW-1185">Reference proteome</keyword>
<reference evidence="3 4" key="1">
    <citation type="submission" date="2018-05" db="EMBL/GenBank/DDBJ databases">
        <title>Acuticoccus sediminis sp. nov., isolated from deep-sea sediment of Indian Ocean.</title>
        <authorList>
            <person name="Liu X."/>
            <person name="Lai Q."/>
            <person name="Du Y."/>
            <person name="Sun F."/>
            <person name="Zhang X."/>
            <person name="Wang S."/>
            <person name="Shao Z."/>
        </authorList>
    </citation>
    <scope>NUCLEOTIDE SEQUENCE [LARGE SCALE GENOMIC DNA]</scope>
    <source>
        <strain evidence="3 4">PTG4-2</strain>
    </source>
</reference>
<dbReference type="RefSeq" id="WP_111344035.1">
    <property type="nucleotide sequence ID" value="NZ_QHHQ01000001.1"/>
</dbReference>
<gene>
    <name evidence="3" type="ORF">DLJ53_03480</name>
</gene>
<dbReference type="Proteomes" id="UP000249590">
    <property type="component" value="Unassembled WGS sequence"/>
</dbReference>
<dbReference type="AlphaFoldDB" id="A0A8B2P0S1"/>
<dbReference type="OrthoDB" id="9795869at2"/>
<dbReference type="EMBL" id="QHHQ01000001">
    <property type="protein sequence ID" value="RAI03564.1"/>
    <property type="molecule type" value="Genomic_DNA"/>
</dbReference>
<evidence type="ECO:0000256" key="1">
    <source>
        <dbReference type="SAM" id="SignalP"/>
    </source>
</evidence>
<feature type="chain" id="PRO_5032755089" description="Phytase-like domain-containing protein" evidence="1">
    <location>
        <begin position="19"/>
        <end position="453"/>
    </location>
</feature>